<keyword evidence="2" id="KW-1185">Reference proteome</keyword>
<proteinExistence type="predicted"/>
<evidence type="ECO:0000313" key="1">
    <source>
        <dbReference type="EMBL" id="KAI3689706.1"/>
    </source>
</evidence>
<dbReference type="Proteomes" id="UP001055811">
    <property type="component" value="Linkage Group LG09"/>
</dbReference>
<reference evidence="2" key="1">
    <citation type="journal article" date="2022" name="Mol. Ecol. Resour.">
        <title>The genomes of chicory, endive, great burdock and yacon provide insights into Asteraceae palaeo-polyploidization history and plant inulin production.</title>
        <authorList>
            <person name="Fan W."/>
            <person name="Wang S."/>
            <person name="Wang H."/>
            <person name="Wang A."/>
            <person name="Jiang F."/>
            <person name="Liu H."/>
            <person name="Zhao H."/>
            <person name="Xu D."/>
            <person name="Zhang Y."/>
        </authorList>
    </citation>
    <scope>NUCLEOTIDE SEQUENCE [LARGE SCALE GENOMIC DNA]</scope>
    <source>
        <strain evidence="2">cv. Punajuju</strain>
    </source>
</reference>
<reference evidence="1 2" key="2">
    <citation type="journal article" date="2022" name="Mol. Ecol. Resour.">
        <title>The genomes of chicory, endive, great burdock and yacon provide insights into Asteraceae paleo-polyploidization history and plant inulin production.</title>
        <authorList>
            <person name="Fan W."/>
            <person name="Wang S."/>
            <person name="Wang H."/>
            <person name="Wang A."/>
            <person name="Jiang F."/>
            <person name="Liu H."/>
            <person name="Zhao H."/>
            <person name="Xu D."/>
            <person name="Zhang Y."/>
        </authorList>
    </citation>
    <scope>NUCLEOTIDE SEQUENCE [LARGE SCALE GENOMIC DNA]</scope>
    <source>
        <strain evidence="2">cv. Punajuju</strain>
        <tissue evidence="1">Leaves</tissue>
    </source>
</reference>
<accession>A0ACB8YW85</accession>
<comment type="caution">
    <text evidence="1">The sequence shown here is derived from an EMBL/GenBank/DDBJ whole genome shotgun (WGS) entry which is preliminary data.</text>
</comment>
<protein>
    <submittedName>
        <fullName evidence="1">Uncharacterized protein</fullName>
    </submittedName>
</protein>
<name>A0ACB8YW85_CICIN</name>
<sequence>MCNKITHKAWDEMGDVDIYNIYAPICLDTALKKASSTGSVSLITMCSAMCSQPGMTIQLPPIIKYLIENGQRSHNRGKTENDLGNFQRRKRV</sequence>
<organism evidence="1 2">
    <name type="scientific">Cichorium intybus</name>
    <name type="common">Chicory</name>
    <dbReference type="NCBI Taxonomy" id="13427"/>
    <lineage>
        <taxon>Eukaryota</taxon>
        <taxon>Viridiplantae</taxon>
        <taxon>Streptophyta</taxon>
        <taxon>Embryophyta</taxon>
        <taxon>Tracheophyta</taxon>
        <taxon>Spermatophyta</taxon>
        <taxon>Magnoliopsida</taxon>
        <taxon>eudicotyledons</taxon>
        <taxon>Gunneridae</taxon>
        <taxon>Pentapetalae</taxon>
        <taxon>asterids</taxon>
        <taxon>campanulids</taxon>
        <taxon>Asterales</taxon>
        <taxon>Asteraceae</taxon>
        <taxon>Cichorioideae</taxon>
        <taxon>Cichorieae</taxon>
        <taxon>Cichoriinae</taxon>
        <taxon>Cichorium</taxon>
    </lineage>
</organism>
<gene>
    <name evidence="1" type="ORF">L2E82_47672</name>
</gene>
<dbReference type="EMBL" id="CM042017">
    <property type="protein sequence ID" value="KAI3689706.1"/>
    <property type="molecule type" value="Genomic_DNA"/>
</dbReference>
<evidence type="ECO:0000313" key="2">
    <source>
        <dbReference type="Proteomes" id="UP001055811"/>
    </source>
</evidence>